<evidence type="ECO:0000256" key="3">
    <source>
        <dbReference type="ARBA" id="ARBA00022723"/>
    </source>
</evidence>
<evidence type="ECO:0000256" key="5">
    <source>
        <dbReference type="ARBA" id="ARBA00023002"/>
    </source>
</evidence>
<dbReference type="Pfam" id="PF08240">
    <property type="entry name" value="ADH_N"/>
    <property type="match status" value="1"/>
</dbReference>
<reference evidence="8" key="1">
    <citation type="submission" date="2018-05" db="EMBL/GenBank/DDBJ databases">
        <authorList>
            <person name="Lanie J.A."/>
            <person name="Ng W.-L."/>
            <person name="Kazmierczak K.M."/>
            <person name="Andrzejewski T.M."/>
            <person name="Davidsen T.M."/>
            <person name="Wayne K.J."/>
            <person name="Tettelin H."/>
            <person name="Glass J.I."/>
            <person name="Rusch D."/>
            <person name="Podicherti R."/>
            <person name="Tsui H.-C.T."/>
            <person name="Winkler M.E."/>
        </authorList>
    </citation>
    <scope>NUCLEOTIDE SEQUENCE</scope>
</reference>
<dbReference type="InterPro" id="IPR013154">
    <property type="entry name" value="ADH-like_N"/>
</dbReference>
<dbReference type="Pfam" id="PF00107">
    <property type="entry name" value="ADH_zinc_N"/>
    <property type="match status" value="1"/>
</dbReference>
<comment type="similarity">
    <text evidence="2">Belongs to the zinc-containing alcohol dehydrogenase family.</text>
</comment>
<dbReference type="SUPFAM" id="SSF50129">
    <property type="entry name" value="GroES-like"/>
    <property type="match status" value="1"/>
</dbReference>
<dbReference type="GO" id="GO:0046872">
    <property type="term" value="F:metal ion binding"/>
    <property type="evidence" value="ECO:0007669"/>
    <property type="project" value="UniProtKB-KW"/>
</dbReference>
<dbReference type="EMBL" id="UINC01050058">
    <property type="protein sequence ID" value="SVB62576.1"/>
    <property type="molecule type" value="Genomic_DNA"/>
</dbReference>
<protein>
    <recommendedName>
        <fullName evidence="9">Enoyl reductase (ER) domain-containing protein</fullName>
    </recommendedName>
</protein>
<dbReference type="Gene3D" id="3.90.180.10">
    <property type="entry name" value="Medium-chain alcohol dehydrogenases, catalytic domain"/>
    <property type="match status" value="2"/>
</dbReference>
<keyword evidence="4" id="KW-0862">Zinc</keyword>
<accession>A0A382FHL3</accession>
<sequence>MIIATLKGPRNLVIEEIDSPKQPLGEEELLVKTKVTAFKIGTDRGNYEGAEQVPGAPPYPRSVGDSNLGIIQAIGKNVKRFKVGDRVVSRASHQSEYIGNLSDPIVKVPEGVKDEDAVWAHLYTLSHRCFTKANFVPSEYVAVIGLGTLGLGAVGIGASIGARIIAIGNNQSRCDMAKRFGAEHTLLHSDPDIAQKLDEITDGNGVDLVILTANPWPAFKLSLETVRPNGRVSIVSLLGRGETELKENPLPMDLFYFKGISIIAVNGDIGYLYPLANNEDRLSWNNQCDFVLKLMKENKVNPSELITHRLHYKDMQKAYEMAYNRDKQMLGVLFDWQ</sequence>
<dbReference type="Gene3D" id="3.40.50.720">
    <property type="entry name" value="NAD(P)-binding Rossmann-like Domain"/>
    <property type="match status" value="1"/>
</dbReference>
<feature type="domain" description="Alcohol dehydrogenase-like C-terminal" evidence="6">
    <location>
        <begin position="149"/>
        <end position="264"/>
    </location>
</feature>
<dbReference type="InterPro" id="IPR013149">
    <property type="entry name" value="ADH-like_C"/>
</dbReference>
<evidence type="ECO:0000256" key="1">
    <source>
        <dbReference type="ARBA" id="ARBA00001947"/>
    </source>
</evidence>
<keyword evidence="3" id="KW-0479">Metal-binding</keyword>
<dbReference type="InterPro" id="IPR036291">
    <property type="entry name" value="NAD(P)-bd_dom_sf"/>
</dbReference>
<feature type="domain" description="Alcohol dehydrogenase-like N-terminal" evidence="7">
    <location>
        <begin position="26"/>
        <end position="89"/>
    </location>
</feature>
<dbReference type="GO" id="GO:0016491">
    <property type="term" value="F:oxidoreductase activity"/>
    <property type="evidence" value="ECO:0007669"/>
    <property type="project" value="UniProtKB-KW"/>
</dbReference>
<evidence type="ECO:0008006" key="9">
    <source>
        <dbReference type="Google" id="ProtNLM"/>
    </source>
</evidence>
<dbReference type="AlphaFoldDB" id="A0A382FHL3"/>
<comment type="cofactor">
    <cofactor evidence="1">
        <name>Zn(2+)</name>
        <dbReference type="ChEBI" id="CHEBI:29105"/>
    </cofactor>
</comment>
<dbReference type="CDD" id="cd08255">
    <property type="entry name" value="2-desacetyl-2-hydroxyethyl_bacteriochlorophyllide_like"/>
    <property type="match status" value="1"/>
</dbReference>
<dbReference type="InterPro" id="IPR011032">
    <property type="entry name" value="GroES-like_sf"/>
</dbReference>
<evidence type="ECO:0000256" key="4">
    <source>
        <dbReference type="ARBA" id="ARBA00022833"/>
    </source>
</evidence>
<dbReference type="SUPFAM" id="SSF51735">
    <property type="entry name" value="NAD(P)-binding Rossmann-fold domains"/>
    <property type="match status" value="1"/>
</dbReference>
<organism evidence="8">
    <name type="scientific">marine metagenome</name>
    <dbReference type="NCBI Taxonomy" id="408172"/>
    <lineage>
        <taxon>unclassified sequences</taxon>
        <taxon>metagenomes</taxon>
        <taxon>ecological metagenomes</taxon>
    </lineage>
</organism>
<proteinExistence type="inferred from homology"/>
<dbReference type="PANTHER" id="PTHR43350:SF2">
    <property type="entry name" value="GROES-LIKE ZINC-BINDING ALCOHOL DEHYDROGENASE FAMILY PROTEIN"/>
    <property type="match status" value="1"/>
</dbReference>
<evidence type="ECO:0000259" key="6">
    <source>
        <dbReference type="Pfam" id="PF00107"/>
    </source>
</evidence>
<dbReference type="PANTHER" id="PTHR43350">
    <property type="entry name" value="NAD-DEPENDENT ALCOHOL DEHYDROGENASE"/>
    <property type="match status" value="1"/>
</dbReference>
<keyword evidence="5" id="KW-0560">Oxidoreductase</keyword>
<evidence type="ECO:0000259" key="7">
    <source>
        <dbReference type="Pfam" id="PF08240"/>
    </source>
</evidence>
<name>A0A382FHL3_9ZZZZ</name>
<gene>
    <name evidence="8" type="ORF">METZ01_LOCUS215430</name>
</gene>
<evidence type="ECO:0000313" key="8">
    <source>
        <dbReference type="EMBL" id="SVB62576.1"/>
    </source>
</evidence>
<evidence type="ECO:0000256" key="2">
    <source>
        <dbReference type="ARBA" id="ARBA00008072"/>
    </source>
</evidence>